<dbReference type="SUPFAM" id="SSF46689">
    <property type="entry name" value="Homeodomain-like"/>
    <property type="match status" value="1"/>
</dbReference>
<evidence type="ECO:0000256" key="2">
    <source>
        <dbReference type="ARBA" id="ARBA00023125"/>
    </source>
</evidence>
<evidence type="ECO:0000313" key="6">
    <source>
        <dbReference type="Proteomes" id="UP001153404"/>
    </source>
</evidence>
<dbReference type="GO" id="GO:0003700">
    <property type="term" value="F:DNA-binding transcription factor activity"/>
    <property type="evidence" value="ECO:0007669"/>
    <property type="project" value="InterPro"/>
</dbReference>
<evidence type="ECO:0000259" key="4">
    <source>
        <dbReference type="PROSITE" id="PS01124"/>
    </source>
</evidence>
<dbReference type="GO" id="GO:0043565">
    <property type="term" value="F:sequence-specific DNA binding"/>
    <property type="evidence" value="ECO:0007669"/>
    <property type="project" value="InterPro"/>
</dbReference>
<accession>A0A9X4KWU0</accession>
<dbReference type="AlphaFoldDB" id="A0A9X4KWU0"/>
<dbReference type="Proteomes" id="UP001153404">
    <property type="component" value="Unassembled WGS sequence"/>
</dbReference>
<keyword evidence="6" id="KW-1185">Reference proteome</keyword>
<dbReference type="InterPro" id="IPR050204">
    <property type="entry name" value="AraC_XylS_family_regulators"/>
</dbReference>
<proteinExistence type="predicted"/>
<feature type="domain" description="HTH araC/xylS-type" evidence="4">
    <location>
        <begin position="170"/>
        <end position="223"/>
    </location>
</feature>
<organism evidence="5 6">
    <name type="scientific">Cohnella rhizosphaerae</name>
    <dbReference type="NCBI Taxonomy" id="1457232"/>
    <lineage>
        <taxon>Bacteria</taxon>
        <taxon>Bacillati</taxon>
        <taxon>Bacillota</taxon>
        <taxon>Bacilli</taxon>
        <taxon>Bacillales</taxon>
        <taxon>Paenibacillaceae</taxon>
        <taxon>Cohnella</taxon>
    </lineage>
</organism>
<dbReference type="EMBL" id="JAPDIA010000008">
    <property type="protein sequence ID" value="MDG0811988.1"/>
    <property type="molecule type" value="Genomic_DNA"/>
</dbReference>
<dbReference type="InterPro" id="IPR018060">
    <property type="entry name" value="HTH_AraC"/>
</dbReference>
<dbReference type="Gene3D" id="1.10.10.60">
    <property type="entry name" value="Homeodomain-like"/>
    <property type="match status" value="1"/>
</dbReference>
<dbReference type="InterPro" id="IPR009057">
    <property type="entry name" value="Homeodomain-like_sf"/>
</dbReference>
<dbReference type="PROSITE" id="PS01124">
    <property type="entry name" value="HTH_ARAC_FAMILY_2"/>
    <property type="match status" value="1"/>
</dbReference>
<dbReference type="PANTHER" id="PTHR46796">
    <property type="entry name" value="HTH-TYPE TRANSCRIPTIONAL ACTIVATOR RHAS-RELATED"/>
    <property type="match status" value="1"/>
</dbReference>
<protein>
    <submittedName>
        <fullName evidence="5">AraC family transcriptional regulator</fullName>
    </submittedName>
</protein>
<comment type="caution">
    <text evidence="5">The sequence shown here is derived from an EMBL/GenBank/DDBJ whole genome shotgun (WGS) entry which is preliminary data.</text>
</comment>
<name>A0A9X4KWU0_9BACL</name>
<evidence type="ECO:0000313" key="5">
    <source>
        <dbReference type="EMBL" id="MDG0811988.1"/>
    </source>
</evidence>
<reference evidence="5" key="1">
    <citation type="submission" date="2022-10" db="EMBL/GenBank/DDBJ databases">
        <title>Comparative genomic analysis of Cohnella hashimotonis sp. nov., isolated from the International Space Station.</title>
        <authorList>
            <person name="Simpson A."/>
            <person name="Venkateswaran K."/>
        </authorList>
    </citation>
    <scope>NUCLEOTIDE SEQUENCE</scope>
    <source>
        <strain evidence="5">DSM 28161</strain>
    </source>
</reference>
<keyword evidence="2" id="KW-0238">DNA-binding</keyword>
<evidence type="ECO:0000256" key="1">
    <source>
        <dbReference type="ARBA" id="ARBA00023015"/>
    </source>
</evidence>
<keyword evidence="3" id="KW-0804">Transcription</keyword>
<dbReference type="SUPFAM" id="SSF51215">
    <property type="entry name" value="Regulatory protein AraC"/>
    <property type="match status" value="1"/>
</dbReference>
<sequence>MLDQLWFKLRSAIRIVDGNGSPGLPRSADAACYTLLAVTEGSGALQTQDNSLTLAEGTVYVAEPYAHWSFLPDGEGPLELFIFDFDVKRDRDSERMADGSAEKSTFPHACEPLRIPPVSLNAMSRAVYGSLTCDSGLERFRGQFMFQELLHRVMSEWAAERSDELDLALEHLRAYIEQRYYEPLTIKRLAGLSKISPRHLVQMFKDKYGVTPMDYVRRLRAQRKAEAAGSAIS</sequence>
<gene>
    <name evidence="5" type="ORF">OMP40_23440</name>
</gene>
<dbReference type="InterPro" id="IPR037923">
    <property type="entry name" value="HTH-like"/>
</dbReference>
<dbReference type="RefSeq" id="WP_277535057.1">
    <property type="nucleotide sequence ID" value="NZ_JAPDIA010000008.1"/>
</dbReference>
<evidence type="ECO:0000256" key="3">
    <source>
        <dbReference type="ARBA" id="ARBA00023163"/>
    </source>
</evidence>
<keyword evidence="1" id="KW-0805">Transcription regulation</keyword>